<feature type="transmembrane region" description="Helical" evidence="6">
    <location>
        <begin position="203"/>
        <end position="220"/>
    </location>
</feature>
<comment type="similarity">
    <text evidence="2 6">Belongs to the 4-toluene sulfonate uptake permease (TSUP) (TC 2.A.102) family.</text>
</comment>
<evidence type="ECO:0000256" key="2">
    <source>
        <dbReference type="ARBA" id="ARBA00009142"/>
    </source>
</evidence>
<dbReference type="InterPro" id="IPR002781">
    <property type="entry name" value="TM_pro_TauE-like"/>
</dbReference>
<sequence length="320" mass="33365">MLASVLVDWELALAALGIGIVVGLTGMGGGALMTPTLVLFFNVPPLTAVSSDLVTSAVMKPVGSLVHMRHGTVHWKLVLWLMIGSVPAAFGGSLVIAAVGPLTGVQAFVKTALGCVLLLAAALIFVRAYIGMRNRAMERRAGTTTKRQASAEVRVRVVPTLIIGIVGGLMVGLTSVGSGSMIIISLMLLYPLLAMNKLVGTDLVQAVPLVIAAALGHLLFGEVDWAVVLPLIIGSVPGAWIGAQFSSKIPGGYVRRALAVVLLAAGLKLLNVDNVTVLVAAVAAVVAGTFGWMALRRTHGLPITLRHERRLRESSDDRAN</sequence>
<evidence type="ECO:0000256" key="3">
    <source>
        <dbReference type="ARBA" id="ARBA00022692"/>
    </source>
</evidence>
<feature type="transmembrane region" description="Helical" evidence="6">
    <location>
        <begin position="153"/>
        <end position="173"/>
    </location>
</feature>
<evidence type="ECO:0000256" key="1">
    <source>
        <dbReference type="ARBA" id="ARBA00004141"/>
    </source>
</evidence>
<reference evidence="7 8" key="1">
    <citation type="submission" date="2019-03" db="EMBL/GenBank/DDBJ databases">
        <title>Diversity of the mouse oral microbiome.</title>
        <authorList>
            <person name="Joseph S."/>
            <person name="Aduse-Opoku J."/>
            <person name="Curtis M."/>
            <person name="Wade W."/>
            <person name="Hashim A."/>
        </authorList>
    </citation>
    <scope>NUCLEOTIDE SEQUENCE [LARGE SCALE GENOMIC DNA]</scope>
    <source>
        <strain evidence="7 8">P1012</strain>
    </source>
</reference>
<dbReference type="Pfam" id="PF01925">
    <property type="entry name" value="TauE"/>
    <property type="match status" value="1"/>
</dbReference>
<evidence type="ECO:0000313" key="7">
    <source>
        <dbReference type="EMBL" id="TFU30926.1"/>
    </source>
</evidence>
<organism evidence="7 8">
    <name type="scientific">Microbacterium paludicola</name>
    <dbReference type="NCBI Taxonomy" id="300019"/>
    <lineage>
        <taxon>Bacteria</taxon>
        <taxon>Bacillati</taxon>
        <taxon>Actinomycetota</taxon>
        <taxon>Actinomycetes</taxon>
        <taxon>Micrococcales</taxon>
        <taxon>Microbacteriaceae</taxon>
        <taxon>Microbacterium</taxon>
    </lineage>
</organism>
<dbReference type="Proteomes" id="UP000298358">
    <property type="component" value="Unassembled WGS sequence"/>
</dbReference>
<feature type="transmembrane region" description="Helical" evidence="6">
    <location>
        <begin position="77"/>
        <end position="99"/>
    </location>
</feature>
<feature type="transmembrane region" description="Helical" evidence="6">
    <location>
        <begin position="111"/>
        <end position="132"/>
    </location>
</feature>
<dbReference type="AlphaFoldDB" id="A0A4Y9FPI3"/>
<keyword evidence="3 6" id="KW-0812">Transmembrane</keyword>
<name>A0A4Y9FPI3_9MICO</name>
<dbReference type="GO" id="GO:0005886">
    <property type="term" value="C:plasma membrane"/>
    <property type="evidence" value="ECO:0007669"/>
    <property type="project" value="UniProtKB-SubCell"/>
</dbReference>
<feature type="transmembrane region" description="Helical" evidence="6">
    <location>
        <begin position="12"/>
        <end position="41"/>
    </location>
</feature>
<dbReference type="PANTHER" id="PTHR43701">
    <property type="entry name" value="MEMBRANE TRANSPORTER PROTEIN MJ0441-RELATED"/>
    <property type="match status" value="1"/>
</dbReference>
<evidence type="ECO:0000256" key="4">
    <source>
        <dbReference type="ARBA" id="ARBA00022989"/>
    </source>
</evidence>
<gene>
    <name evidence="7" type="ORF">E4U02_14035</name>
</gene>
<dbReference type="InterPro" id="IPR051598">
    <property type="entry name" value="TSUP/Inactive_protease-like"/>
</dbReference>
<protein>
    <recommendedName>
        <fullName evidence="6">Probable membrane transporter protein</fullName>
    </recommendedName>
</protein>
<comment type="subcellular location">
    <subcellularLocation>
        <location evidence="6">Cell membrane</location>
        <topology evidence="6">Multi-pass membrane protein</topology>
    </subcellularLocation>
    <subcellularLocation>
        <location evidence="1">Membrane</location>
        <topology evidence="1">Multi-pass membrane protein</topology>
    </subcellularLocation>
</comment>
<dbReference type="OrthoDB" id="5189995at2"/>
<keyword evidence="6" id="KW-1003">Cell membrane</keyword>
<comment type="caution">
    <text evidence="7">The sequence shown here is derived from an EMBL/GenBank/DDBJ whole genome shotgun (WGS) entry which is preliminary data.</text>
</comment>
<evidence type="ECO:0000313" key="8">
    <source>
        <dbReference type="Proteomes" id="UP000298358"/>
    </source>
</evidence>
<evidence type="ECO:0000256" key="6">
    <source>
        <dbReference type="RuleBase" id="RU363041"/>
    </source>
</evidence>
<proteinExistence type="inferred from homology"/>
<keyword evidence="5 6" id="KW-0472">Membrane</keyword>
<feature type="transmembrane region" description="Helical" evidence="6">
    <location>
        <begin position="226"/>
        <end position="246"/>
    </location>
</feature>
<dbReference type="EMBL" id="SPQB01000051">
    <property type="protein sequence ID" value="TFU30926.1"/>
    <property type="molecule type" value="Genomic_DNA"/>
</dbReference>
<keyword evidence="8" id="KW-1185">Reference proteome</keyword>
<keyword evidence="4 6" id="KW-1133">Transmembrane helix</keyword>
<accession>A0A4Y9FPI3</accession>
<evidence type="ECO:0000256" key="5">
    <source>
        <dbReference type="ARBA" id="ARBA00023136"/>
    </source>
</evidence>
<dbReference type="PANTHER" id="PTHR43701:SF2">
    <property type="entry name" value="MEMBRANE TRANSPORTER PROTEIN YJNA-RELATED"/>
    <property type="match status" value="1"/>
</dbReference>
<feature type="transmembrane region" description="Helical" evidence="6">
    <location>
        <begin position="276"/>
        <end position="295"/>
    </location>
</feature>